<dbReference type="RefSeq" id="WP_188708623.1">
    <property type="nucleotide sequence ID" value="NZ_BMIG01000007.1"/>
</dbReference>
<comment type="caution">
    <text evidence="3">The sequence shown here is derived from an EMBL/GenBank/DDBJ whole genome shotgun (WGS) entry which is preliminary data.</text>
</comment>
<dbReference type="Pfam" id="PF03401">
    <property type="entry name" value="TctC"/>
    <property type="match status" value="1"/>
</dbReference>
<organism evidence="3 4">
    <name type="scientific">Polaromonas eurypsychrophila</name>
    <dbReference type="NCBI Taxonomy" id="1614635"/>
    <lineage>
        <taxon>Bacteria</taxon>
        <taxon>Pseudomonadati</taxon>
        <taxon>Pseudomonadota</taxon>
        <taxon>Betaproteobacteria</taxon>
        <taxon>Burkholderiales</taxon>
        <taxon>Comamonadaceae</taxon>
        <taxon>Polaromonas</taxon>
    </lineage>
</organism>
<sequence>MVIFSCSCRQLALRTGLLLAAVAASTGLLAQTAPAANALPQAPIRLIVPFTPGTGIDLIARTIGPKLSERLGRPVVVDNRAGASGNIGTEAVVRAAPNGSTLLVTVNTLVMNAGLYPQLPFDPVKDLTPVTLTSWGQLILVANPKTGFKTAGEMVAAARKAPGRINYGSPGVGTPHHLSMELFKATARVFVTHIPYRGTGPALTDLLGGQIEAMFLPIHVALPHVKSGRLVALGIGSDKRHPLLPELPTLAEAKAGNVSVDMWYGIFAPPGISPELVALFNREIRDILLSDEVRKAFQTQGMDPSGSTPGEFKNLVETDARRWAQLIKAQGITAN</sequence>
<dbReference type="InterPro" id="IPR042100">
    <property type="entry name" value="Bug_dom1"/>
</dbReference>
<keyword evidence="4" id="KW-1185">Reference proteome</keyword>
<comment type="similarity">
    <text evidence="1">Belongs to the UPF0065 (bug) family.</text>
</comment>
<dbReference type="PANTHER" id="PTHR42928">
    <property type="entry name" value="TRICARBOXYLATE-BINDING PROTEIN"/>
    <property type="match status" value="1"/>
</dbReference>
<proteinExistence type="inferred from homology"/>
<dbReference type="CDD" id="cd13578">
    <property type="entry name" value="PBP2_Bug27"/>
    <property type="match status" value="1"/>
</dbReference>
<dbReference type="Gene3D" id="3.40.190.150">
    <property type="entry name" value="Bordetella uptake gene, domain 1"/>
    <property type="match status" value="1"/>
</dbReference>
<protein>
    <submittedName>
        <fullName evidence="3">MFS transporter</fullName>
    </submittedName>
</protein>
<dbReference type="PIRSF" id="PIRSF017082">
    <property type="entry name" value="YflP"/>
    <property type="match status" value="1"/>
</dbReference>
<keyword evidence="2" id="KW-0732">Signal</keyword>
<feature type="signal peptide" evidence="2">
    <location>
        <begin position="1"/>
        <end position="30"/>
    </location>
</feature>
<dbReference type="SUPFAM" id="SSF53850">
    <property type="entry name" value="Periplasmic binding protein-like II"/>
    <property type="match status" value="1"/>
</dbReference>
<dbReference type="PANTHER" id="PTHR42928:SF5">
    <property type="entry name" value="BLR1237 PROTEIN"/>
    <property type="match status" value="1"/>
</dbReference>
<dbReference type="EMBL" id="BMIG01000007">
    <property type="protein sequence ID" value="GGB01244.1"/>
    <property type="molecule type" value="Genomic_DNA"/>
</dbReference>
<dbReference type="Gene3D" id="3.40.190.10">
    <property type="entry name" value="Periplasmic binding protein-like II"/>
    <property type="match status" value="1"/>
</dbReference>
<evidence type="ECO:0000256" key="1">
    <source>
        <dbReference type="ARBA" id="ARBA00006987"/>
    </source>
</evidence>
<evidence type="ECO:0000256" key="2">
    <source>
        <dbReference type="SAM" id="SignalP"/>
    </source>
</evidence>
<dbReference type="InterPro" id="IPR005064">
    <property type="entry name" value="BUG"/>
</dbReference>
<evidence type="ECO:0000313" key="3">
    <source>
        <dbReference type="EMBL" id="GGB01244.1"/>
    </source>
</evidence>
<accession>A0A916SKT3</accession>
<evidence type="ECO:0000313" key="4">
    <source>
        <dbReference type="Proteomes" id="UP000620596"/>
    </source>
</evidence>
<gene>
    <name evidence="3" type="ORF">GCM10011496_22700</name>
</gene>
<feature type="chain" id="PRO_5036860701" evidence="2">
    <location>
        <begin position="31"/>
        <end position="335"/>
    </location>
</feature>
<name>A0A916SKT3_9BURK</name>
<reference evidence="3" key="2">
    <citation type="submission" date="2020-09" db="EMBL/GenBank/DDBJ databases">
        <authorList>
            <person name="Sun Q."/>
            <person name="Zhou Y."/>
        </authorList>
    </citation>
    <scope>NUCLEOTIDE SEQUENCE</scope>
    <source>
        <strain evidence="3">CGMCC 1.15322</strain>
    </source>
</reference>
<dbReference type="Proteomes" id="UP000620596">
    <property type="component" value="Unassembled WGS sequence"/>
</dbReference>
<reference evidence="3" key="1">
    <citation type="journal article" date="2014" name="Int. J. Syst. Evol. Microbiol.">
        <title>Complete genome sequence of Corynebacterium casei LMG S-19264T (=DSM 44701T), isolated from a smear-ripened cheese.</title>
        <authorList>
            <consortium name="US DOE Joint Genome Institute (JGI-PGF)"/>
            <person name="Walter F."/>
            <person name="Albersmeier A."/>
            <person name="Kalinowski J."/>
            <person name="Ruckert C."/>
        </authorList>
    </citation>
    <scope>NUCLEOTIDE SEQUENCE</scope>
    <source>
        <strain evidence="3">CGMCC 1.15322</strain>
    </source>
</reference>
<dbReference type="AlphaFoldDB" id="A0A916SKT3"/>